<keyword evidence="6" id="KW-0408">Iron</keyword>
<evidence type="ECO:0000256" key="1">
    <source>
        <dbReference type="ARBA" id="ARBA00001966"/>
    </source>
</evidence>
<dbReference type="SFLD" id="SFLDG01386">
    <property type="entry name" value="main_SPASM_domain-containing"/>
    <property type="match status" value="1"/>
</dbReference>
<dbReference type="InterPro" id="IPR023885">
    <property type="entry name" value="4Fe4S-binding_SPASM_dom"/>
</dbReference>
<protein>
    <submittedName>
        <fullName evidence="9">Heme d1 biosynthesis radical SAM protein NirJ2</fullName>
    </submittedName>
</protein>
<dbReference type="InterPro" id="IPR007197">
    <property type="entry name" value="rSAM"/>
</dbReference>
<dbReference type="PANTHER" id="PTHR11228:SF7">
    <property type="entry name" value="PQQA PEPTIDE CYCLASE"/>
    <property type="match status" value="1"/>
</dbReference>
<dbReference type="GO" id="GO:0046872">
    <property type="term" value="F:metal ion binding"/>
    <property type="evidence" value="ECO:0007669"/>
    <property type="project" value="UniProtKB-KW"/>
</dbReference>
<evidence type="ECO:0000256" key="5">
    <source>
        <dbReference type="ARBA" id="ARBA00023002"/>
    </source>
</evidence>
<dbReference type="CDD" id="cd01335">
    <property type="entry name" value="Radical_SAM"/>
    <property type="match status" value="1"/>
</dbReference>
<evidence type="ECO:0000256" key="7">
    <source>
        <dbReference type="ARBA" id="ARBA00023014"/>
    </source>
</evidence>
<evidence type="ECO:0000313" key="9">
    <source>
        <dbReference type="EMBL" id="GKX30414.1"/>
    </source>
</evidence>
<name>A0A9W5YED5_9FIRM</name>
<dbReference type="SUPFAM" id="SSF102114">
    <property type="entry name" value="Radical SAM enzymes"/>
    <property type="match status" value="1"/>
</dbReference>
<organism evidence="9 10">
    <name type="scientific">Vallitalea longa</name>
    <dbReference type="NCBI Taxonomy" id="2936439"/>
    <lineage>
        <taxon>Bacteria</taxon>
        <taxon>Bacillati</taxon>
        <taxon>Bacillota</taxon>
        <taxon>Clostridia</taxon>
        <taxon>Lachnospirales</taxon>
        <taxon>Vallitaleaceae</taxon>
        <taxon>Vallitalea</taxon>
    </lineage>
</organism>
<dbReference type="InterPro" id="IPR058240">
    <property type="entry name" value="rSAM_sf"/>
</dbReference>
<dbReference type="SMART" id="SM00729">
    <property type="entry name" value="Elp3"/>
    <property type="match status" value="1"/>
</dbReference>
<dbReference type="SFLD" id="SFLDG01067">
    <property type="entry name" value="SPASM/twitch_domain_containing"/>
    <property type="match status" value="1"/>
</dbReference>
<dbReference type="PROSITE" id="PS51918">
    <property type="entry name" value="RADICAL_SAM"/>
    <property type="match status" value="1"/>
</dbReference>
<dbReference type="InterPro" id="IPR000385">
    <property type="entry name" value="MoaA_NifB_PqqE_Fe-S-bd_CS"/>
</dbReference>
<dbReference type="Pfam" id="PF04055">
    <property type="entry name" value="Radical_SAM"/>
    <property type="match status" value="1"/>
</dbReference>
<proteinExistence type="predicted"/>
<gene>
    <name evidence="9" type="ORF">SH1V18_28940</name>
</gene>
<comment type="caution">
    <text evidence="9">The sequence shown here is derived from an EMBL/GenBank/DDBJ whole genome shotgun (WGS) entry which is preliminary data.</text>
</comment>
<dbReference type="PANTHER" id="PTHR11228">
    <property type="entry name" value="RADICAL SAM DOMAIN PROTEIN"/>
    <property type="match status" value="1"/>
</dbReference>
<accession>A0A9W5YED5</accession>
<dbReference type="RefSeq" id="WP_281816564.1">
    <property type="nucleotide sequence ID" value="NZ_BRLB01000009.1"/>
</dbReference>
<evidence type="ECO:0000256" key="2">
    <source>
        <dbReference type="ARBA" id="ARBA00022485"/>
    </source>
</evidence>
<evidence type="ECO:0000256" key="3">
    <source>
        <dbReference type="ARBA" id="ARBA00022691"/>
    </source>
</evidence>
<keyword evidence="5" id="KW-0560">Oxidoreductase</keyword>
<dbReference type="EMBL" id="BRLB01000009">
    <property type="protein sequence ID" value="GKX30414.1"/>
    <property type="molecule type" value="Genomic_DNA"/>
</dbReference>
<dbReference type="InterPro" id="IPR050377">
    <property type="entry name" value="Radical_SAM_PqqE_MftC-like"/>
</dbReference>
<keyword evidence="10" id="KW-1185">Reference proteome</keyword>
<evidence type="ECO:0000259" key="8">
    <source>
        <dbReference type="PROSITE" id="PS51918"/>
    </source>
</evidence>
<dbReference type="Pfam" id="PF13186">
    <property type="entry name" value="SPASM"/>
    <property type="match status" value="1"/>
</dbReference>
<dbReference type="Gene3D" id="3.20.20.70">
    <property type="entry name" value="Aldolase class I"/>
    <property type="match status" value="1"/>
</dbReference>
<sequence length="307" mass="35368">MKLRCATMKVTSRCNLRCEFCYEKQDNRKELSKDQIKHIIKFLKDNGCRTLMISGGEPLLRKDIYEIIEYASSNKIKTKLATNGTLLNCSVANRLKESGLDDIYISVGDMQDSDRLNNFYQTLKSYIHLSDSDFKIGVNVITSKTFINNINQHFNKIINAGIKTIFLIPPKPGNNVNWYRKECISSLYYIKLCKNILDWLDLIEISTDCAFWFLKKEIDIIKHDKLMDNYNCPAADSSFVINKEGLIYPCAYFELENYCAGNILNYNNVLSIFDSPGFQNFKIVCKSAESLFTPCISCKEDYESCIM</sequence>
<dbReference type="GO" id="GO:0032324">
    <property type="term" value="P:molybdopterin cofactor biosynthetic process"/>
    <property type="evidence" value="ECO:0007669"/>
    <property type="project" value="UniProtKB-ARBA"/>
</dbReference>
<keyword evidence="2" id="KW-0004">4Fe-4S</keyword>
<keyword evidence="7" id="KW-0411">Iron-sulfur</keyword>
<evidence type="ECO:0000256" key="4">
    <source>
        <dbReference type="ARBA" id="ARBA00022723"/>
    </source>
</evidence>
<dbReference type="InterPro" id="IPR013785">
    <property type="entry name" value="Aldolase_TIM"/>
</dbReference>
<dbReference type="PROSITE" id="PS01305">
    <property type="entry name" value="MOAA_NIFB_PQQE"/>
    <property type="match status" value="1"/>
</dbReference>
<keyword evidence="3" id="KW-0949">S-adenosyl-L-methionine</keyword>
<feature type="domain" description="Radical SAM core" evidence="8">
    <location>
        <begin position="1"/>
        <end position="201"/>
    </location>
</feature>
<comment type="cofactor">
    <cofactor evidence="1">
        <name>[4Fe-4S] cluster</name>
        <dbReference type="ChEBI" id="CHEBI:49883"/>
    </cofactor>
</comment>
<keyword evidence="4" id="KW-0479">Metal-binding</keyword>
<evidence type="ECO:0000313" key="10">
    <source>
        <dbReference type="Proteomes" id="UP001144256"/>
    </source>
</evidence>
<dbReference type="GO" id="GO:0051539">
    <property type="term" value="F:4 iron, 4 sulfur cluster binding"/>
    <property type="evidence" value="ECO:0007669"/>
    <property type="project" value="UniProtKB-KW"/>
</dbReference>
<dbReference type="GO" id="GO:0016491">
    <property type="term" value="F:oxidoreductase activity"/>
    <property type="evidence" value="ECO:0007669"/>
    <property type="project" value="UniProtKB-KW"/>
</dbReference>
<dbReference type="InterPro" id="IPR006638">
    <property type="entry name" value="Elp3/MiaA/NifB-like_rSAM"/>
</dbReference>
<dbReference type="Proteomes" id="UP001144256">
    <property type="component" value="Unassembled WGS sequence"/>
</dbReference>
<evidence type="ECO:0000256" key="6">
    <source>
        <dbReference type="ARBA" id="ARBA00023004"/>
    </source>
</evidence>
<dbReference type="SFLD" id="SFLDS00029">
    <property type="entry name" value="Radical_SAM"/>
    <property type="match status" value="1"/>
</dbReference>
<dbReference type="CDD" id="cd21109">
    <property type="entry name" value="SPASM"/>
    <property type="match status" value="1"/>
</dbReference>
<dbReference type="AlphaFoldDB" id="A0A9W5YED5"/>
<reference evidence="9" key="1">
    <citation type="submission" date="2022-06" db="EMBL/GenBank/DDBJ databases">
        <title>Vallitalea longa sp. nov., an anaerobic bacterium isolated from marine sediment.</title>
        <authorList>
            <person name="Hirano S."/>
            <person name="Terahara T."/>
            <person name="Mori K."/>
            <person name="Hamada M."/>
            <person name="Matsumoto R."/>
            <person name="Kobayashi T."/>
        </authorList>
    </citation>
    <scope>NUCLEOTIDE SEQUENCE</scope>
    <source>
        <strain evidence="9">SH18-1</strain>
    </source>
</reference>